<reference evidence="2" key="1">
    <citation type="submission" date="2024-05" db="EMBL/GenBank/DDBJ databases">
        <title>Planctomycetes of the genus Singulisphaera possess chitinolytic capabilities.</title>
        <authorList>
            <person name="Ivanova A."/>
        </authorList>
    </citation>
    <scope>NUCLEOTIDE SEQUENCE</scope>
    <source>
        <strain evidence="2">Ch08T</strain>
    </source>
</reference>
<dbReference type="SUPFAM" id="SSF56024">
    <property type="entry name" value="Phospholipase D/nuclease"/>
    <property type="match status" value="1"/>
</dbReference>
<dbReference type="Pfam" id="PF13091">
    <property type="entry name" value="PLDc_2"/>
    <property type="match status" value="1"/>
</dbReference>
<dbReference type="InterPro" id="IPR001736">
    <property type="entry name" value="PLipase_D/transphosphatidylase"/>
</dbReference>
<evidence type="ECO:0000259" key="1">
    <source>
        <dbReference type="PROSITE" id="PS50035"/>
    </source>
</evidence>
<protein>
    <submittedName>
        <fullName evidence="2">DISARM system phospholipase D-like protein DrmC</fullName>
    </submittedName>
</protein>
<dbReference type="RefSeq" id="WP_406694808.1">
    <property type="nucleotide sequence ID" value="NZ_CP155447.1"/>
</dbReference>
<dbReference type="NCBIfam" id="NF038319">
    <property type="entry name" value="DISARM_DrmC_I"/>
    <property type="match status" value="1"/>
</dbReference>
<evidence type="ECO:0000313" key="2">
    <source>
        <dbReference type="EMBL" id="XBH02065.1"/>
    </source>
</evidence>
<dbReference type="InterPro" id="IPR025202">
    <property type="entry name" value="PLD-like_dom"/>
</dbReference>
<name>A0AAU7CA98_9BACT</name>
<proteinExistence type="predicted"/>
<dbReference type="InterPro" id="IPR047955">
    <property type="entry name" value="DrmC-like"/>
</dbReference>
<dbReference type="AlphaFoldDB" id="A0AAU7CA98"/>
<dbReference type="GO" id="GO:0003824">
    <property type="term" value="F:catalytic activity"/>
    <property type="evidence" value="ECO:0007669"/>
    <property type="project" value="InterPro"/>
</dbReference>
<accession>A0AAU7CA98</accession>
<dbReference type="SMART" id="SM00155">
    <property type="entry name" value="PLDc"/>
    <property type="match status" value="1"/>
</dbReference>
<gene>
    <name evidence="2" type="primary">drmC</name>
    <name evidence="2" type="ORF">V5E97_27565</name>
</gene>
<sequence length="262" mass="29393">MLSEIVRLTDHELDLFLDALALGTIQPGTGLQQIRKAGLGMQAERLLSWLPEASRRFGTIEGMIAAIRLVRDERRRAAEADSRPELILTGPDVQGMTSRDTRVVVRELFESARKSVLLVGYAFHGSGRIFEPLAHRMAGDPDLAVTIVVNVHPDRDRSPEQTVRKFSAEFLRSSWPFHPKPELYYFPGSLENQGAGLASVHAKLIVLDARWVYLGSANFTTAAFQRNLEAGLRLRSEVLGRQLTGYFHRLIHEGYLRPLPID</sequence>
<dbReference type="PROSITE" id="PS50035">
    <property type="entry name" value="PLD"/>
    <property type="match status" value="1"/>
</dbReference>
<organism evidence="2">
    <name type="scientific">Singulisphaera sp. Ch08</name>
    <dbReference type="NCBI Taxonomy" id="3120278"/>
    <lineage>
        <taxon>Bacteria</taxon>
        <taxon>Pseudomonadati</taxon>
        <taxon>Planctomycetota</taxon>
        <taxon>Planctomycetia</taxon>
        <taxon>Isosphaerales</taxon>
        <taxon>Isosphaeraceae</taxon>
        <taxon>Singulisphaera</taxon>
    </lineage>
</organism>
<feature type="domain" description="PLD phosphodiesterase" evidence="1">
    <location>
        <begin position="196"/>
        <end position="223"/>
    </location>
</feature>
<dbReference type="EMBL" id="CP155447">
    <property type="protein sequence ID" value="XBH02065.1"/>
    <property type="molecule type" value="Genomic_DNA"/>
</dbReference>
<dbReference type="Gene3D" id="3.30.870.10">
    <property type="entry name" value="Endonuclease Chain A"/>
    <property type="match status" value="1"/>
</dbReference>
<dbReference type="GO" id="GO:0006793">
    <property type="term" value="P:phosphorus metabolic process"/>
    <property type="evidence" value="ECO:0007669"/>
    <property type="project" value="UniProtKB-ARBA"/>
</dbReference>